<dbReference type="SUPFAM" id="SSF51055">
    <property type="entry name" value="Carbohydrate binding domain"/>
    <property type="match status" value="1"/>
</dbReference>
<dbReference type="RefSeq" id="WP_147162495.1">
    <property type="nucleotide sequence ID" value="NZ_BJZO01000009.1"/>
</dbReference>
<dbReference type="Gene3D" id="2.10.10.90">
    <property type="match status" value="1"/>
</dbReference>
<evidence type="ECO:0000313" key="4">
    <source>
        <dbReference type="EMBL" id="GEO80434.1"/>
    </source>
</evidence>
<keyword evidence="5" id="KW-1185">Reference proteome</keyword>
<dbReference type="AlphaFoldDB" id="A0A512H4P4"/>
<dbReference type="InterPro" id="IPR003610">
    <property type="entry name" value="CBM5/12"/>
</dbReference>
<feature type="domain" description="Chitin-binding type-3" evidence="3">
    <location>
        <begin position="83"/>
        <end position="116"/>
    </location>
</feature>
<dbReference type="GO" id="GO:0005975">
    <property type="term" value="P:carbohydrate metabolic process"/>
    <property type="evidence" value="ECO:0007669"/>
    <property type="project" value="InterPro"/>
</dbReference>
<reference evidence="4 5" key="1">
    <citation type="submission" date="2019-07" db="EMBL/GenBank/DDBJ databases">
        <title>Whole genome shotgun sequence of Rhodospirillum oryzae NBRC 107573.</title>
        <authorList>
            <person name="Hosoyama A."/>
            <person name="Uohara A."/>
            <person name="Ohji S."/>
            <person name="Ichikawa N."/>
        </authorList>
    </citation>
    <scope>NUCLEOTIDE SEQUENCE [LARGE SCALE GENOMIC DNA]</scope>
    <source>
        <strain evidence="4 5">NBRC 107573</strain>
    </source>
</reference>
<gene>
    <name evidence="4" type="ORF">ROR02_05650</name>
</gene>
<proteinExistence type="predicted"/>
<accession>A0A512H4P4</accession>
<protein>
    <recommendedName>
        <fullName evidence="3">Chitin-binding type-3 domain-containing protein</fullName>
    </recommendedName>
</protein>
<evidence type="ECO:0000256" key="2">
    <source>
        <dbReference type="SAM" id="Coils"/>
    </source>
</evidence>
<dbReference type="EMBL" id="BJZO01000009">
    <property type="protein sequence ID" value="GEO80434.1"/>
    <property type="molecule type" value="Genomic_DNA"/>
</dbReference>
<dbReference type="GO" id="GO:0004553">
    <property type="term" value="F:hydrolase activity, hydrolyzing O-glycosyl compounds"/>
    <property type="evidence" value="ECO:0007669"/>
    <property type="project" value="InterPro"/>
</dbReference>
<dbReference type="OrthoDB" id="9759518at2"/>
<dbReference type="InterPro" id="IPR036573">
    <property type="entry name" value="CBM_sf_5/12"/>
</dbReference>
<dbReference type="GO" id="GO:0030246">
    <property type="term" value="F:carbohydrate binding"/>
    <property type="evidence" value="ECO:0007669"/>
    <property type="project" value="InterPro"/>
</dbReference>
<organism evidence="4 5">
    <name type="scientific">Pararhodospirillum oryzae</name>
    <dbReference type="NCBI Taxonomy" id="478448"/>
    <lineage>
        <taxon>Bacteria</taxon>
        <taxon>Pseudomonadati</taxon>
        <taxon>Pseudomonadota</taxon>
        <taxon>Alphaproteobacteria</taxon>
        <taxon>Rhodospirillales</taxon>
        <taxon>Rhodospirillaceae</taxon>
        <taxon>Pararhodospirillum</taxon>
    </lineage>
</organism>
<keyword evidence="1" id="KW-0378">Hydrolase</keyword>
<evidence type="ECO:0000313" key="5">
    <source>
        <dbReference type="Proteomes" id="UP000321567"/>
    </source>
</evidence>
<comment type="caution">
    <text evidence="4">The sequence shown here is derived from an EMBL/GenBank/DDBJ whole genome shotgun (WGS) entry which is preliminary data.</text>
</comment>
<feature type="coiled-coil region" evidence="2">
    <location>
        <begin position="474"/>
        <end position="501"/>
    </location>
</feature>
<dbReference type="Proteomes" id="UP000321567">
    <property type="component" value="Unassembled WGS sequence"/>
</dbReference>
<sequence>MISLTFRTSDPDWGAGKGAPLAASEVDRNFFALRQALAAIAPGQAVGIASVGASDGALIVTLSDGTSSRVSLPAPQVQARGPWRAGNAYARGDVVTRLGGAYLCLNTHVAAPDWWSDQRAGTWATVAALHTDSPTVHTLTTGVTLTWEVPGGAAFYPGQRVRVLSQGDRERWMEGLVDTYAAGATLWELGVAVERASGTGPLADPLVVPAAEPGPAGEAGEAGGAGSAAWRTARAVSTPWTISADDLGVLLCPPAGGRITLAGASLEAGASVWVEAPLGASVMVQATNGTIEAPYTRLTLTSERAWLIHEGANAWRVACRLSLPGTPAYLSSWLYTLPLYDDPILGAADMGALIVVSDGARVTLPDSMAAVPEGQSLWLAPGPDPDATMTLVAEGGFDGGSVTEWTVQGALVHLVAQYAGAWMIASWRRLGAGLTPPSLASPDRAGLSAAADGRLADAQVTLATGNVFTDAAVASALNAALDRANRNVKILSDQVEALRQVLLDHGLIHAPPSS</sequence>
<evidence type="ECO:0000259" key="3">
    <source>
        <dbReference type="Pfam" id="PF02839"/>
    </source>
</evidence>
<name>A0A512H4P4_9PROT</name>
<dbReference type="GO" id="GO:0005576">
    <property type="term" value="C:extracellular region"/>
    <property type="evidence" value="ECO:0007669"/>
    <property type="project" value="InterPro"/>
</dbReference>
<evidence type="ECO:0000256" key="1">
    <source>
        <dbReference type="ARBA" id="ARBA00022801"/>
    </source>
</evidence>
<dbReference type="Pfam" id="PF02839">
    <property type="entry name" value="CBM_5_12"/>
    <property type="match status" value="1"/>
</dbReference>
<keyword evidence="2" id="KW-0175">Coiled coil</keyword>